<dbReference type="RefSeq" id="WP_011237613.1">
    <property type="nucleotide sequence ID" value="NC_006513.1"/>
</dbReference>
<dbReference type="Proteomes" id="UP000006552">
    <property type="component" value="Chromosome"/>
</dbReference>
<dbReference type="EMBL" id="CR555306">
    <property type="protein sequence ID" value="CAI07899.1"/>
    <property type="molecule type" value="Genomic_DNA"/>
</dbReference>
<organism evidence="4 5">
    <name type="scientific">Aromatoleum aromaticum (strain DSM 19018 / LMG 30748 / EbN1)</name>
    <name type="common">Azoarcus sp. (strain EbN1)</name>
    <dbReference type="NCBI Taxonomy" id="76114"/>
    <lineage>
        <taxon>Bacteria</taxon>
        <taxon>Pseudomonadati</taxon>
        <taxon>Pseudomonadota</taxon>
        <taxon>Betaproteobacteria</taxon>
        <taxon>Rhodocyclales</taxon>
        <taxon>Rhodocyclaceae</taxon>
        <taxon>Aromatoleum</taxon>
    </lineage>
</organism>
<evidence type="ECO:0000256" key="2">
    <source>
        <dbReference type="SAM" id="MobiDB-lite"/>
    </source>
</evidence>
<dbReference type="AlphaFoldDB" id="Q5P464"/>
<accession>Q5P464</accession>
<dbReference type="HOGENOM" id="CLU_2550981_0_0_4"/>
<feature type="region of interest" description="Disordered" evidence="2">
    <location>
        <begin position="59"/>
        <end position="82"/>
    </location>
</feature>
<evidence type="ECO:0000256" key="1">
    <source>
        <dbReference type="ARBA" id="ARBA00022847"/>
    </source>
</evidence>
<dbReference type="KEGG" id="eba:ebD71"/>
<keyword evidence="5" id="KW-1185">Reference proteome</keyword>
<feature type="domain" description="K+ potassium transporter C-terminal" evidence="3">
    <location>
        <begin position="2"/>
        <end position="53"/>
    </location>
</feature>
<reference evidence="4 5" key="1">
    <citation type="journal article" date="2005" name="Arch. Microbiol.">
        <title>The genome sequence of an anaerobic aromatic-degrading denitrifying bacterium, strain EbN1.</title>
        <authorList>
            <person name="Rabus R."/>
            <person name="Kube M."/>
            <person name="Heider J."/>
            <person name="Beck A."/>
            <person name="Heitmann K."/>
            <person name="Widdel F."/>
            <person name="Reinhardt R."/>
        </authorList>
    </citation>
    <scope>NUCLEOTIDE SEQUENCE [LARGE SCALE GENOMIC DNA]</scope>
    <source>
        <strain evidence="4 5">EbN1</strain>
    </source>
</reference>
<dbReference type="Pfam" id="PF22776">
    <property type="entry name" value="K_trans_C"/>
    <property type="match status" value="1"/>
</dbReference>
<keyword evidence="1" id="KW-0813">Transport</keyword>
<proteinExistence type="predicted"/>
<name>Q5P464_AROAE</name>
<dbReference type="eggNOG" id="COG3158">
    <property type="taxonomic scope" value="Bacteria"/>
</dbReference>
<sequence>MPYVTPAERLQLEQLDFGFWRLRVKYGFKDEPDIPAELARCRELGLKIDLMETNTVERDGREGRVRLPRGAARTGSTTGRAT</sequence>
<protein>
    <submittedName>
        <fullName evidence="4">Fragment of potassium transport system protein Kup2</fullName>
    </submittedName>
</protein>
<feature type="compositionally biased region" description="Low complexity" evidence="2">
    <location>
        <begin position="69"/>
        <end position="82"/>
    </location>
</feature>
<dbReference type="InterPro" id="IPR053952">
    <property type="entry name" value="K_trans_C"/>
</dbReference>
<dbReference type="STRING" id="76114.ebD71"/>
<gene>
    <name evidence="4" type="ORF">ebD71</name>
</gene>
<evidence type="ECO:0000259" key="3">
    <source>
        <dbReference type="Pfam" id="PF22776"/>
    </source>
</evidence>
<evidence type="ECO:0000313" key="4">
    <source>
        <dbReference type="EMBL" id="CAI07899.1"/>
    </source>
</evidence>
<dbReference type="GO" id="GO:0015293">
    <property type="term" value="F:symporter activity"/>
    <property type="evidence" value="ECO:0007669"/>
    <property type="project" value="UniProtKB-KW"/>
</dbReference>
<dbReference type="OrthoDB" id="9805577at2"/>
<keyword evidence="1" id="KW-0769">Symport</keyword>
<evidence type="ECO:0000313" key="5">
    <source>
        <dbReference type="Proteomes" id="UP000006552"/>
    </source>
</evidence>